<evidence type="ECO:0000313" key="2">
    <source>
        <dbReference type="Proteomes" id="UP000679526"/>
    </source>
</evidence>
<gene>
    <name evidence="1" type="primary">BC2</name>
    <name evidence="1" type="synonym">BL2</name>
</gene>
<dbReference type="Proteomes" id="UP000679526">
    <property type="component" value="Genome"/>
</dbReference>
<proteinExistence type="predicted"/>
<dbReference type="EMBL" id="MN013785">
    <property type="protein sequence ID" value="QDJ95895.1"/>
    <property type="molecule type" value="Genomic_DNA"/>
</dbReference>
<dbReference type="RefSeq" id="YP_010245852.1">
    <property type="nucleotide sequence ID" value="NC_060102.1"/>
</dbReference>
<reference evidence="1 2" key="1">
    <citation type="submission" date="2019-05" db="EMBL/GenBank/DDBJ databases">
        <title>Metagenomic analysis reveals high begomovirus richness in Colima, Mexico.</title>
        <authorList>
            <person name="Cardenas-Conejo Y."/>
        </authorList>
    </citation>
    <scope>NUCLEOTIDE SEQUENCE [LARGE SCALE GENOMIC DNA]</scope>
    <source>
        <strain evidence="1">SiChLV/Colima</strain>
    </source>
</reference>
<name>A0A514TTT3_9GEMI</name>
<protein>
    <submittedName>
        <fullName evidence="1">BC2 protein</fullName>
    </submittedName>
</protein>
<dbReference type="KEGG" id="vg:69374172"/>
<organism evidence="1 2">
    <name type="scientific">Sida chlorotic leaf virus</name>
    <dbReference type="NCBI Taxonomy" id="2593923"/>
    <lineage>
        <taxon>Viruses</taxon>
        <taxon>Monodnaviria</taxon>
        <taxon>Shotokuvirae</taxon>
        <taxon>Cressdnaviricota</taxon>
        <taxon>Repensiviricetes</taxon>
        <taxon>Geplafuvirales</taxon>
        <taxon>Geminiviridae</taxon>
        <taxon>Begomovirus</taxon>
        <taxon>Begomovirus sidapallidi</taxon>
    </lineage>
</organism>
<sequence length="115" mass="13639">MDFSDQMQYRSPLLLGIFLFAQRPNSMETLLQSLRYECSSEDPFREIQRQIEIIDGETLRRHSVQGTNSKDPLQTVHRQRCRLFPCGLWKMGEEAHKMCVHVESWAARPNRNKTW</sequence>
<dbReference type="GeneID" id="69374172"/>
<keyword evidence="2" id="KW-1185">Reference proteome</keyword>
<accession>A0A514TTT3</accession>
<evidence type="ECO:0000313" key="1">
    <source>
        <dbReference type="EMBL" id="QDJ95895.1"/>
    </source>
</evidence>